<keyword evidence="5" id="KW-0804">Transcription</keyword>
<evidence type="ECO:0000256" key="4">
    <source>
        <dbReference type="ARBA" id="ARBA00023125"/>
    </source>
</evidence>
<dbReference type="GO" id="GO:0005829">
    <property type="term" value="C:cytosol"/>
    <property type="evidence" value="ECO:0007669"/>
    <property type="project" value="TreeGrafter"/>
</dbReference>
<dbReference type="InterPro" id="IPR036388">
    <property type="entry name" value="WH-like_DNA-bd_sf"/>
</dbReference>
<evidence type="ECO:0000256" key="6">
    <source>
        <dbReference type="PROSITE-ProRule" id="PRU00169"/>
    </source>
</evidence>
<dbReference type="Proteomes" id="UP000606044">
    <property type="component" value="Unassembled WGS sequence"/>
</dbReference>
<dbReference type="PROSITE" id="PS50110">
    <property type="entry name" value="RESPONSE_REGULATORY"/>
    <property type="match status" value="1"/>
</dbReference>
<comment type="caution">
    <text evidence="10">The sequence shown here is derived from an EMBL/GenBank/DDBJ whole genome shotgun (WGS) entry which is preliminary data.</text>
</comment>
<proteinExistence type="predicted"/>
<evidence type="ECO:0000259" key="9">
    <source>
        <dbReference type="PROSITE" id="PS51755"/>
    </source>
</evidence>
<evidence type="ECO:0000256" key="2">
    <source>
        <dbReference type="ARBA" id="ARBA00023012"/>
    </source>
</evidence>
<evidence type="ECO:0000256" key="7">
    <source>
        <dbReference type="PROSITE-ProRule" id="PRU01091"/>
    </source>
</evidence>
<evidence type="ECO:0000313" key="10">
    <source>
        <dbReference type="EMBL" id="GGF50822.1"/>
    </source>
</evidence>
<dbReference type="GO" id="GO:0000976">
    <property type="term" value="F:transcription cis-regulatory region binding"/>
    <property type="evidence" value="ECO:0007669"/>
    <property type="project" value="TreeGrafter"/>
</dbReference>
<dbReference type="InterPro" id="IPR001867">
    <property type="entry name" value="OmpR/PhoB-type_DNA-bd"/>
</dbReference>
<name>A0A917BQK9_9HYPH</name>
<reference evidence="10" key="2">
    <citation type="submission" date="2020-09" db="EMBL/GenBank/DDBJ databases">
        <authorList>
            <person name="Sun Q."/>
            <person name="Sedlacek I."/>
        </authorList>
    </citation>
    <scope>NUCLEOTIDE SEQUENCE</scope>
    <source>
        <strain evidence="10">CCM 7897</strain>
    </source>
</reference>
<dbReference type="Gene3D" id="1.10.10.10">
    <property type="entry name" value="Winged helix-like DNA-binding domain superfamily/Winged helix DNA-binding domain"/>
    <property type="match status" value="1"/>
</dbReference>
<keyword evidence="1 6" id="KW-0597">Phosphoprotein</keyword>
<dbReference type="PROSITE" id="PS51755">
    <property type="entry name" value="OMPR_PHOB"/>
    <property type="match status" value="1"/>
</dbReference>
<feature type="domain" description="OmpR/PhoB-type" evidence="9">
    <location>
        <begin position="127"/>
        <end position="225"/>
    </location>
</feature>
<dbReference type="SMART" id="SM00448">
    <property type="entry name" value="REC"/>
    <property type="match status" value="1"/>
</dbReference>
<feature type="domain" description="Response regulatory" evidence="8">
    <location>
        <begin position="3"/>
        <end position="118"/>
    </location>
</feature>
<organism evidence="10 11">
    <name type="scientific">Azorhizobium oxalatiphilum</name>
    <dbReference type="NCBI Taxonomy" id="980631"/>
    <lineage>
        <taxon>Bacteria</taxon>
        <taxon>Pseudomonadati</taxon>
        <taxon>Pseudomonadota</taxon>
        <taxon>Alphaproteobacteria</taxon>
        <taxon>Hyphomicrobiales</taxon>
        <taxon>Xanthobacteraceae</taxon>
        <taxon>Azorhizobium</taxon>
    </lineage>
</organism>
<dbReference type="GO" id="GO:0000156">
    <property type="term" value="F:phosphorelay response regulator activity"/>
    <property type="evidence" value="ECO:0007669"/>
    <property type="project" value="TreeGrafter"/>
</dbReference>
<dbReference type="GO" id="GO:0032993">
    <property type="term" value="C:protein-DNA complex"/>
    <property type="evidence" value="ECO:0007669"/>
    <property type="project" value="TreeGrafter"/>
</dbReference>
<dbReference type="Pfam" id="PF00072">
    <property type="entry name" value="Response_reg"/>
    <property type="match status" value="1"/>
</dbReference>
<feature type="DNA-binding region" description="OmpR/PhoB-type" evidence="7">
    <location>
        <begin position="127"/>
        <end position="225"/>
    </location>
</feature>
<dbReference type="SUPFAM" id="SSF52172">
    <property type="entry name" value="CheY-like"/>
    <property type="match status" value="1"/>
</dbReference>
<dbReference type="GO" id="GO:0006355">
    <property type="term" value="P:regulation of DNA-templated transcription"/>
    <property type="evidence" value="ECO:0007669"/>
    <property type="project" value="InterPro"/>
</dbReference>
<keyword evidence="3" id="KW-0805">Transcription regulation</keyword>
<evidence type="ECO:0000256" key="1">
    <source>
        <dbReference type="ARBA" id="ARBA00022553"/>
    </source>
</evidence>
<dbReference type="SMART" id="SM00862">
    <property type="entry name" value="Trans_reg_C"/>
    <property type="match status" value="1"/>
</dbReference>
<dbReference type="FunFam" id="1.10.10.10:FF:000005">
    <property type="entry name" value="Two-component system response regulator"/>
    <property type="match status" value="1"/>
</dbReference>
<feature type="modified residue" description="4-aspartylphosphate" evidence="6">
    <location>
        <position position="52"/>
    </location>
</feature>
<keyword evidence="11" id="KW-1185">Reference proteome</keyword>
<gene>
    <name evidence="10" type="ORF">GCM10007301_07770</name>
</gene>
<evidence type="ECO:0000259" key="8">
    <source>
        <dbReference type="PROSITE" id="PS50110"/>
    </source>
</evidence>
<dbReference type="PANTHER" id="PTHR48111">
    <property type="entry name" value="REGULATOR OF RPOS"/>
    <property type="match status" value="1"/>
</dbReference>
<dbReference type="Gene3D" id="6.10.250.690">
    <property type="match status" value="1"/>
</dbReference>
<dbReference type="CDD" id="cd00383">
    <property type="entry name" value="trans_reg_C"/>
    <property type="match status" value="1"/>
</dbReference>
<dbReference type="EMBL" id="BMCT01000001">
    <property type="protein sequence ID" value="GGF50822.1"/>
    <property type="molecule type" value="Genomic_DNA"/>
</dbReference>
<sequence>MTRMLVVEDDTITAQELRAALEDHGFEVDHAQDGKAGLLKAAAGGYDAIILDRMLPGELDGLGVLSTLRAVGVEVPVLIVSALSAVDERVRGLKAGGDDYLVKPVEFVELTARVEALLRRRTAPTRVSRLQVGDLELDLITHRVTRAGRALDLLPREYELLEYLMRQAGQVVTRTMLFEQVWKYHYPESSNVIDVHISKLRRKIDPEGASPMIQTIRGAGYILNAAS</sequence>
<keyword evidence="2" id="KW-0902">Two-component regulatory system</keyword>
<accession>A0A917BQK9</accession>
<dbReference type="InterPro" id="IPR039420">
    <property type="entry name" value="WalR-like"/>
</dbReference>
<protein>
    <submittedName>
        <fullName evidence="10">DNA-binding response regulator</fullName>
    </submittedName>
</protein>
<dbReference type="InterPro" id="IPR001789">
    <property type="entry name" value="Sig_transdc_resp-reg_receiver"/>
</dbReference>
<evidence type="ECO:0000256" key="3">
    <source>
        <dbReference type="ARBA" id="ARBA00023015"/>
    </source>
</evidence>
<dbReference type="PANTHER" id="PTHR48111:SF76">
    <property type="entry name" value="TWO-COMPONENT RESPONSE REGULATOR"/>
    <property type="match status" value="1"/>
</dbReference>
<evidence type="ECO:0000256" key="5">
    <source>
        <dbReference type="ARBA" id="ARBA00023163"/>
    </source>
</evidence>
<reference evidence="10" key="1">
    <citation type="journal article" date="2014" name="Int. J. Syst. Evol. Microbiol.">
        <title>Complete genome sequence of Corynebacterium casei LMG S-19264T (=DSM 44701T), isolated from a smear-ripened cheese.</title>
        <authorList>
            <consortium name="US DOE Joint Genome Institute (JGI-PGF)"/>
            <person name="Walter F."/>
            <person name="Albersmeier A."/>
            <person name="Kalinowski J."/>
            <person name="Ruckert C."/>
        </authorList>
    </citation>
    <scope>NUCLEOTIDE SEQUENCE</scope>
    <source>
        <strain evidence="10">CCM 7897</strain>
    </source>
</reference>
<dbReference type="InterPro" id="IPR011006">
    <property type="entry name" value="CheY-like_superfamily"/>
</dbReference>
<dbReference type="Gene3D" id="3.40.50.2300">
    <property type="match status" value="1"/>
</dbReference>
<evidence type="ECO:0000313" key="11">
    <source>
        <dbReference type="Proteomes" id="UP000606044"/>
    </source>
</evidence>
<dbReference type="AlphaFoldDB" id="A0A917BQK9"/>
<keyword evidence="4 7" id="KW-0238">DNA-binding</keyword>
<dbReference type="Pfam" id="PF00486">
    <property type="entry name" value="Trans_reg_C"/>
    <property type="match status" value="1"/>
</dbReference>
<dbReference type="RefSeq" id="WP_188575556.1">
    <property type="nucleotide sequence ID" value="NZ_BMCT01000001.1"/>
</dbReference>